<feature type="compositionally biased region" description="Basic and acidic residues" evidence="1">
    <location>
        <begin position="210"/>
        <end position="242"/>
    </location>
</feature>
<feature type="region of interest" description="Disordered" evidence="1">
    <location>
        <begin position="1"/>
        <end position="85"/>
    </location>
</feature>
<evidence type="ECO:0000313" key="2">
    <source>
        <dbReference type="EMBL" id="KAG4415298.1"/>
    </source>
</evidence>
<dbReference type="PANTHER" id="PTHR33337">
    <property type="entry name" value="GFA DOMAIN-CONTAINING PROTEIN"/>
    <property type="match status" value="1"/>
</dbReference>
<proteinExistence type="predicted"/>
<dbReference type="OrthoDB" id="9970124at2759"/>
<gene>
    <name evidence="2" type="ORF">IFR04_011553</name>
</gene>
<dbReference type="SUPFAM" id="SSF51316">
    <property type="entry name" value="Mss4-like"/>
    <property type="match status" value="1"/>
</dbReference>
<dbReference type="EMBL" id="JAFJYH010000227">
    <property type="protein sequence ID" value="KAG4415298.1"/>
    <property type="molecule type" value="Genomic_DNA"/>
</dbReference>
<evidence type="ECO:0008006" key="4">
    <source>
        <dbReference type="Google" id="ProtNLM"/>
    </source>
</evidence>
<dbReference type="PANTHER" id="PTHR33337:SF40">
    <property type="entry name" value="CENP-V_GFA DOMAIN-CONTAINING PROTEIN-RELATED"/>
    <property type="match status" value="1"/>
</dbReference>
<reference evidence="2" key="1">
    <citation type="submission" date="2021-02" db="EMBL/GenBank/DDBJ databases">
        <title>Genome sequence Cadophora malorum strain M34.</title>
        <authorList>
            <person name="Stefanovic E."/>
            <person name="Vu D."/>
            <person name="Scully C."/>
            <person name="Dijksterhuis J."/>
            <person name="Roader J."/>
            <person name="Houbraken J."/>
        </authorList>
    </citation>
    <scope>NUCLEOTIDE SEQUENCE</scope>
    <source>
        <strain evidence="2">M34</strain>
    </source>
</reference>
<feature type="compositionally biased region" description="Gly residues" evidence="1">
    <location>
        <begin position="59"/>
        <end position="68"/>
    </location>
</feature>
<feature type="compositionally biased region" description="Basic and acidic residues" evidence="1">
    <location>
        <begin position="25"/>
        <end position="34"/>
    </location>
</feature>
<sequence>MAPSATQKSAATNNADTPSTNSSDIEGKGNEWKFRAPYKIHSNKKDKSNDQPSRSGSKNGKGGNGKNGKGGEDDGEGEEGDGEEEEFKAIYEGGCHCAPFQHAAIFHKEDINFLKGHHDLQWYDSTEKTTRHKLPCKVSCAYCGSWIMDEGRRMILLFPGLIDFKDGEKEKFAPECHMFYDNRVVDINDGLPKWSGMQGESDLIADSPAEDVKKRKREVEEEEREERAKRRGGDEDMDGGEK</sequence>
<accession>A0A8H7TAH9</accession>
<feature type="compositionally biased region" description="Acidic residues" evidence="1">
    <location>
        <begin position="73"/>
        <end position="85"/>
    </location>
</feature>
<feature type="compositionally biased region" description="Polar residues" evidence="1">
    <location>
        <begin position="1"/>
        <end position="24"/>
    </location>
</feature>
<dbReference type="InterPro" id="IPR011057">
    <property type="entry name" value="Mss4-like_sf"/>
</dbReference>
<keyword evidence="3" id="KW-1185">Reference proteome</keyword>
<comment type="caution">
    <text evidence="2">The sequence shown here is derived from an EMBL/GenBank/DDBJ whole genome shotgun (WGS) entry which is preliminary data.</text>
</comment>
<evidence type="ECO:0000256" key="1">
    <source>
        <dbReference type="SAM" id="MobiDB-lite"/>
    </source>
</evidence>
<name>A0A8H7TAH9_9HELO</name>
<dbReference type="AlphaFoldDB" id="A0A8H7TAH9"/>
<feature type="region of interest" description="Disordered" evidence="1">
    <location>
        <begin position="197"/>
        <end position="242"/>
    </location>
</feature>
<dbReference type="Gene3D" id="3.90.1590.10">
    <property type="entry name" value="glutathione-dependent formaldehyde- activating enzyme (gfa)"/>
    <property type="match status" value="1"/>
</dbReference>
<organism evidence="2 3">
    <name type="scientific">Cadophora malorum</name>
    <dbReference type="NCBI Taxonomy" id="108018"/>
    <lineage>
        <taxon>Eukaryota</taxon>
        <taxon>Fungi</taxon>
        <taxon>Dikarya</taxon>
        <taxon>Ascomycota</taxon>
        <taxon>Pezizomycotina</taxon>
        <taxon>Leotiomycetes</taxon>
        <taxon>Helotiales</taxon>
        <taxon>Ploettnerulaceae</taxon>
        <taxon>Cadophora</taxon>
    </lineage>
</organism>
<protein>
    <recommendedName>
        <fullName evidence="4">CENP-V/GFA domain-containing protein</fullName>
    </recommendedName>
</protein>
<dbReference type="Proteomes" id="UP000664132">
    <property type="component" value="Unassembled WGS sequence"/>
</dbReference>
<evidence type="ECO:0000313" key="3">
    <source>
        <dbReference type="Proteomes" id="UP000664132"/>
    </source>
</evidence>